<proteinExistence type="predicted"/>
<organism evidence="1">
    <name type="scientific">Tetraselmis sp. GSL018</name>
    <dbReference type="NCBI Taxonomy" id="582737"/>
    <lineage>
        <taxon>Eukaryota</taxon>
        <taxon>Viridiplantae</taxon>
        <taxon>Chlorophyta</taxon>
        <taxon>core chlorophytes</taxon>
        <taxon>Chlorodendrophyceae</taxon>
        <taxon>Chlorodendrales</taxon>
        <taxon>Chlorodendraceae</taxon>
        <taxon>Tetraselmis</taxon>
    </lineage>
</organism>
<sequence>LKAASRTYAVLKVAGLKSSPSCCSFAAHTTK</sequence>
<protein>
    <submittedName>
        <fullName evidence="1">Uncharacterized protein</fullName>
    </submittedName>
</protein>
<gene>
    <name evidence="1" type="ORF">TSPGSL018_25679</name>
</gene>
<feature type="non-terminal residue" evidence="1">
    <location>
        <position position="1"/>
    </location>
</feature>
<name>A0A061RVC8_9CHLO</name>
<evidence type="ECO:0000313" key="1">
    <source>
        <dbReference type="EMBL" id="JAC74526.1"/>
    </source>
</evidence>
<reference evidence="1" key="1">
    <citation type="submission" date="2014-05" db="EMBL/GenBank/DDBJ databases">
        <title>The transcriptome of the halophilic microalga Tetraselmis sp. GSL018 isolated from the Great Salt Lake, Utah.</title>
        <authorList>
            <person name="Jinkerson R.E."/>
            <person name="D'Adamo S."/>
            <person name="Posewitz M.C."/>
        </authorList>
    </citation>
    <scope>NUCLEOTIDE SEQUENCE</scope>
    <source>
        <strain evidence="1">GSL018</strain>
    </source>
</reference>
<dbReference type="EMBL" id="GBEZ01011244">
    <property type="protein sequence ID" value="JAC74526.1"/>
    <property type="molecule type" value="Transcribed_RNA"/>
</dbReference>
<dbReference type="AlphaFoldDB" id="A0A061RVC8"/>
<accession>A0A061RVC8</accession>